<accession>A0A8C4R6K0</accession>
<dbReference type="Pfam" id="PF00300">
    <property type="entry name" value="His_Phos_1"/>
    <property type="match status" value="2"/>
</dbReference>
<evidence type="ECO:0000256" key="6">
    <source>
        <dbReference type="PIRSR" id="PIRSR613078-2"/>
    </source>
</evidence>
<feature type="binding site" evidence="6">
    <location>
        <begin position="190"/>
        <end position="191"/>
    </location>
    <ligand>
        <name>substrate</name>
    </ligand>
</feature>
<keyword evidence="3" id="KW-0324">Glycolysis</keyword>
<dbReference type="NCBIfam" id="TIGR01258">
    <property type="entry name" value="pgm_1"/>
    <property type="match status" value="1"/>
</dbReference>
<dbReference type="GO" id="GO:0006096">
    <property type="term" value="P:glycolytic process"/>
    <property type="evidence" value="ECO:0007669"/>
    <property type="project" value="UniProtKB-KW"/>
</dbReference>
<dbReference type="GO" id="GO:0004619">
    <property type="term" value="F:phosphoglycerate mutase activity"/>
    <property type="evidence" value="ECO:0007669"/>
    <property type="project" value="UniProtKB-EC"/>
</dbReference>
<feature type="binding site" evidence="6">
    <location>
        <begin position="92"/>
        <end position="95"/>
    </location>
    <ligand>
        <name>substrate</name>
    </ligand>
</feature>
<evidence type="ECO:0000256" key="4">
    <source>
        <dbReference type="ARBA" id="ARBA00023235"/>
    </source>
</evidence>
<sequence>MTRRLVLVRHGEAAWGAENKFCSWVDKPLTQKGENEAKECGELLAAQKLWPDVVFTSVLGRATNTARIILDEMKKVIGKEMPPILSSWRLNERHYGSLIGVNRSELAAEHGEEKVRWWRRAYDARPPPIPRTHLHFSEIYEDQRYADVEPSQLPVAESLRDVVSRLKPYWAETMATTVQNSGITMVVAHGNSIRALLKLIEEIEDDVIVGVSIPTATPLLLSLTSDLKPMNSHHFLGDPKAIEDAIRRMDEQGKAEPSQ</sequence>
<keyword evidence="9" id="KW-1185">Reference proteome</keyword>
<protein>
    <recommendedName>
        <fullName evidence="2">phosphoglycerate mutase (2,3-diphosphoglycerate-dependent)</fullName>
        <ecNumber evidence="2">5.4.2.11</ecNumber>
    </recommendedName>
</protein>
<evidence type="ECO:0000256" key="1">
    <source>
        <dbReference type="ARBA" id="ARBA00006717"/>
    </source>
</evidence>
<feature type="binding site" evidence="6">
    <location>
        <begin position="119"/>
        <end position="120"/>
    </location>
    <ligand>
        <name>substrate</name>
    </ligand>
</feature>
<dbReference type="HAMAP" id="MF_01039">
    <property type="entry name" value="PGAM_GpmA"/>
    <property type="match status" value="1"/>
</dbReference>
<dbReference type="AlphaFoldDB" id="A0A8C4R6K0"/>
<organism evidence="8 9">
    <name type="scientific">Eptatretus burgeri</name>
    <name type="common">Inshore hagfish</name>
    <dbReference type="NCBI Taxonomy" id="7764"/>
    <lineage>
        <taxon>Eukaryota</taxon>
        <taxon>Metazoa</taxon>
        <taxon>Chordata</taxon>
        <taxon>Craniata</taxon>
        <taxon>Vertebrata</taxon>
        <taxon>Cyclostomata</taxon>
        <taxon>Myxini</taxon>
        <taxon>Myxiniformes</taxon>
        <taxon>Myxinidae</taxon>
        <taxon>Eptatretinae</taxon>
        <taxon>Eptatretus</taxon>
    </lineage>
</organism>
<proteinExistence type="inferred from homology"/>
<dbReference type="PIRSF" id="PIRSF000709">
    <property type="entry name" value="6PFK_2-Ptase"/>
    <property type="match status" value="1"/>
</dbReference>
<feature type="active site" description="Proton donor/acceptor" evidence="5">
    <location>
        <position position="92"/>
    </location>
</feature>
<dbReference type="SMART" id="SM00855">
    <property type="entry name" value="PGAM"/>
    <property type="match status" value="1"/>
</dbReference>
<evidence type="ECO:0000256" key="5">
    <source>
        <dbReference type="PIRSR" id="PIRSR613078-1"/>
    </source>
</evidence>
<dbReference type="GeneTree" id="ENSGT00950000182926"/>
<keyword evidence="4" id="KW-0413">Isomerase</keyword>
<feature type="site" description="Transition state stabilizer" evidence="7">
    <location>
        <position position="189"/>
    </location>
</feature>
<feature type="binding site" evidence="6">
    <location>
        <position position="61"/>
    </location>
    <ligand>
        <name>substrate</name>
    </ligand>
</feature>
<comment type="similarity">
    <text evidence="1">Belongs to the phosphoglycerate mutase family. BPG-dependent PGAM subfamily.</text>
</comment>
<dbReference type="InterPro" id="IPR029033">
    <property type="entry name" value="His_PPase_superfam"/>
</dbReference>
<dbReference type="PANTHER" id="PTHR11931">
    <property type="entry name" value="PHOSPHOGLYCERATE MUTASE"/>
    <property type="match status" value="1"/>
</dbReference>
<dbReference type="Proteomes" id="UP000694388">
    <property type="component" value="Unplaced"/>
</dbReference>
<dbReference type="Gene3D" id="3.40.50.1240">
    <property type="entry name" value="Phosphoglycerate mutase-like"/>
    <property type="match status" value="1"/>
</dbReference>
<evidence type="ECO:0000256" key="7">
    <source>
        <dbReference type="PIRSR" id="PIRSR613078-3"/>
    </source>
</evidence>
<evidence type="ECO:0000313" key="9">
    <source>
        <dbReference type="Proteomes" id="UP000694388"/>
    </source>
</evidence>
<dbReference type="InterPro" id="IPR005952">
    <property type="entry name" value="Phosphogly_mut1"/>
</dbReference>
<reference evidence="8" key="2">
    <citation type="submission" date="2025-09" db="UniProtKB">
        <authorList>
            <consortium name="Ensembl"/>
        </authorList>
    </citation>
    <scope>IDENTIFICATION</scope>
</reference>
<dbReference type="InterPro" id="IPR013078">
    <property type="entry name" value="His_Pase_superF_clade-1"/>
</dbReference>
<dbReference type="SUPFAM" id="SSF53254">
    <property type="entry name" value="Phosphoglycerate mutase-like"/>
    <property type="match status" value="1"/>
</dbReference>
<dbReference type="CDD" id="cd07067">
    <property type="entry name" value="HP_PGM_like"/>
    <property type="match status" value="1"/>
</dbReference>
<feature type="active site" description="Tele-phosphohistidine intermediate" evidence="5">
    <location>
        <position position="10"/>
    </location>
</feature>
<evidence type="ECO:0000256" key="3">
    <source>
        <dbReference type="ARBA" id="ARBA00023152"/>
    </source>
</evidence>
<dbReference type="Ensembl" id="ENSEBUT00000026191.1">
    <property type="protein sequence ID" value="ENSEBUP00000025615.1"/>
    <property type="gene ID" value="ENSEBUG00000015783.1"/>
</dbReference>
<dbReference type="EC" id="5.4.2.11" evidence="2"/>
<reference evidence="8" key="1">
    <citation type="submission" date="2025-08" db="UniProtKB">
        <authorList>
            <consortium name="Ensembl"/>
        </authorList>
    </citation>
    <scope>IDENTIFICATION</scope>
</reference>
<name>A0A8C4R6K0_EPTBU</name>
<evidence type="ECO:0000313" key="8">
    <source>
        <dbReference type="Ensembl" id="ENSEBUP00000025615.1"/>
    </source>
</evidence>
<evidence type="ECO:0000256" key="2">
    <source>
        <dbReference type="ARBA" id="ARBA00012028"/>
    </source>
</evidence>
<dbReference type="OMA" id="TGWHDVP"/>